<dbReference type="InterPro" id="IPR016187">
    <property type="entry name" value="CTDL_fold"/>
</dbReference>
<feature type="signal peptide" evidence="1">
    <location>
        <begin position="1"/>
        <end position="21"/>
    </location>
</feature>
<feature type="chain" id="PRO_5040228306" description="C-type lectin domain-containing protein" evidence="1">
    <location>
        <begin position="22"/>
        <end position="335"/>
    </location>
</feature>
<keyword evidence="1" id="KW-0732">Signal</keyword>
<evidence type="ECO:0000256" key="1">
    <source>
        <dbReference type="SAM" id="SignalP"/>
    </source>
</evidence>
<sequence>MKTGVTCSVIWLFTLFCYSEASSFRCDYKYSSKAKGWFKHFVVPATWADARLRCTLEGAILASPLNANIEAEINKIMDTFFTSESEIFTGLHATLTGDFYTVEGVPLSEVSLVWAEEEPNNAGNEEHCVTFNGNGEAADRSCHETRPYICFRSANLKTEANECGTIDPEYKLDSRTNFCYKFHTVPRKFSRAHFACSAEGGHLAIINSAVEATVLKDLYAKYPDEKMIGNFRKYAALIGFFDWGERGDWRTIHGKSIDFFLYRRRISTRSNLKCEIMQKNLQGQRLALIFLCKAYRTVSTEALPVLAGVLLVDHQVQRRAMYYNVRPTLFASFLA</sequence>
<accession>A0A9P0I7H9</accession>
<protein>
    <recommendedName>
        <fullName evidence="2">C-type lectin domain-containing protein</fullName>
    </recommendedName>
</protein>
<organism evidence="3 4">
    <name type="scientific">Spodoptera littoralis</name>
    <name type="common">Egyptian cotton leafworm</name>
    <dbReference type="NCBI Taxonomy" id="7109"/>
    <lineage>
        <taxon>Eukaryota</taxon>
        <taxon>Metazoa</taxon>
        <taxon>Ecdysozoa</taxon>
        <taxon>Arthropoda</taxon>
        <taxon>Hexapoda</taxon>
        <taxon>Insecta</taxon>
        <taxon>Pterygota</taxon>
        <taxon>Neoptera</taxon>
        <taxon>Endopterygota</taxon>
        <taxon>Lepidoptera</taxon>
        <taxon>Glossata</taxon>
        <taxon>Ditrysia</taxon>
        <taxon>Noctuoidea</taxon>
        <taxon>Noctuidae</taxon>
        <taxon>Amphipyrinae</taxon>
        <taxon>Spodoptera</taxon>
    </lineage>
</organism>
<gene>
    <name evidence="3" type="ORF">SPLIT_LOCUS6999</name>
</gene>
<keyword evidence="4" id="KW-1185">Reference proteome</keyword>
<dbReference type="InterPro" id="IPR050111">
    <property type="entry name" value="C-type_lectin/snaclec_domain"/>
</dbReference>
<feature type="domain" description="C-type lectin" evidence="2">
    <location>
        <begin position="30"/>
        <end position="151"/>
    </location>
</feature>
<dbReference type="EMBL" id="LR824554">
    <property type="protein sequence ID" value="CAH1641643.1"/>
    <property type="molecule type" value="Genomic_DNA"/>
</dbReference>
<evidence type="ECO:0000313" key="4">
    <source>
        <dbReference type="Proteomes" id="UP001153321"/>
    </source>
</evidence>
<dbReference type="AlphaFoldDB" id="A0A9P0I7H9"/>
<dbReference type="SUPFAM" id="SSF56436">
    <property type="entry name" value="C-type lectin-like"/>
    <property type="match status" value="2"/>
</dbReference>
<evidence type="ECO:0000313" key="3">
    <source>
        <dbReference type="EMBL" id="CAH1641643.1"/>
    </source>
</evidence>
<dbReference type="PROSITE" id="PS50041">
    <property type="entry name" value="C_TYPE_LECTIN_2"/>
    <property type="match status" value="1"/>
</dbReference>
<dbReference type="Pfam" id="PF00059">
    <property type="entry name" value="Lectin_C"/>
    <property type="match status" value="1"/>
</dbReference>
<dbReference type="Proteomes" id="UP001153321">
    <property type="component" value="Chromosome 23"/>
</dbReference>
<proteinExistence type="predicted"/>
<dbReference type="CDD" id="cd00037">
    <property type="entry name" value="CLECT"/>
    <property type="match status" value="2"/>
</dbReference>
<dbReference type="Gene3D" id="3.10.100.10">
    <property type="entry name" value="Mannose-Binding Protein A, subunit A"/>
    <property type="match status" value="2"/>
</dbReference>
<name>A0A9P0I7H9_SPOLI</name>
<dbReference type="InterPro" id="IPR001304">
    <property type="entry name" value="C-type_lectin-like"/>
</dbReference>
<dbReference type="PANTHER" id="PTHR22803">
    <property type="entry name" value="MANNOSE, PHOSPHOLIPASE, LECTIN RECEPTOR RELATED"/>
    <property type="match status" value="1"/>
</dbReference>
<dbReference type="SMART" id="SM00034">
    <property type="entry name" value="CLECT"/>
    <property type="match status" value="2"/>
</dbReference>
<dbReference type="InterPro" id="IPR016186">
    <property type="entry name" value="C-type_lectin-like/link_sf"/>
</dbReference>
<evidence type="ECO:0000259" key="2">
    <source>
        <dbReference type="PROSITE" id="PS50041"/>
    </source>
</evidence>
<reference evidence="3" key="1">
    <citation type="submission" date="2022-02" db="EMBL/GenBank/DDBJ databases">
        <authorList>
            <person name="King R."/>
        </authorList>
    </citation>
    <scope>NUCLEOTIDE SEQUENCE</scope>
</reference>